<keyword evidence="3" id="KW-1185">Reference proteome</keyword>
<comment type="caution">
    <text evidence="2">The sequence shown here is derived from an EMBL/GenBank/DDBJ whole genome shotgun (WGS) entry which is preliminary data.</text>
</comment>
<reference evidence="2" key="1">
    <citation type="submission" date="2019-09" db="EMBL/GenBank/DDBJ databases">
        <title>Draft genome information of white flower Hibiscus syriacus.</title>
        <authorList>
            <person name="Kim Y.-M."/>
        </authorList>
    </citation>
    <scope>NUCLEOTIDE SEQUENCE [LARGE SCALE GENOMIC DNA]</scope>
    <source>
        <strain evidence="2">YM2019G1</strain>
    </source>
</reference>
<feature type="compositionally biased region" description="Acidic residues" evidence="1">
    <location>
        <begin position="238"/>
        <end position="249"/>
    </location>
</feature>
<dbReference type="AlphaFoldDB" id="A0A6A3CYP5"/>
<organism evidence="2 3">
    <name type="scientific">Hibiscus syriacus</name>
    <name type="common">Rose of Sharon</name>
    <dbReference type="NCBI Taxonomy" id="106335"/>
    <lineage>
        <taxon>Eukaryota</taxon>
        <taxon>Viridiplantae</taxon>
        <taxon>Streptophyta</taxon>
        <taxon>Embryophyta</taxon>
        <taxon>Tracheophyta</taxon>
        <taxon>Spermatophyta</taxon>
        <taxon>Magnoliopsida</taxon>
        <taxon>eudicotyledons</taxon>
        <taxon>Gunneridae</taxon>
        <taxon>Pentapetalae</taxon>
        <taxon>rosids</taxon>
        <taxon>malvids</taxon>
        <taxon>Malvales</taxon>
        <taxon>Malvaceae</taxon>
        <taxon>Malvoideae</taxon>
        <taxon>Hibiscus</taxon>
    </lineage>
</organism>
<protein>
    <submittedName>
        <fullName evidence="2">Uncharacterized protein</fullName>
    </submittedName>
</protein>
<evidence type="ECO:0000313" key="3">
    <source>
        <dbReference type="Proteomes" id="UP000436088"/>
    </source>
</evidence>
<dbReference type="EMBL" id="VEPZ02000145">
    <property type="protein sequence ID" value="KAE8732508.1"/>
    <property type="molecule type" value="Genomic_DNA"/>
</dbReference>
<feature type="compositionally biased region" description="Polar residues" evidence="1">
    <location>
        <begin position="369"/>
        <end position="385"/>
    </location>
</feature>
<feature type="region of interest" description="Disordered" evidence="1">
    <location>
        <begin position="329"/>
        <end position="460"/>
    </location>
</feature>
<gene>
    <name evidence="2" type="ORF">F3Y22_tig00001869pilonHSYRG00010</name>
</gene>
<feature type="compositionally biased region" description="Basic and acidic residues" evidence="1">
    <location>
        <begin position="438"/>
        <end position="460"/>
    </location>
</feature>
<evidence type="ECO:0000256" key="1">
    <source>
        <dbReference type="SAM" id="MobiDB-lite"/>
    </source>
</evidence>
<evidence type="ECO:0000313" key="2">
    <source>
        <dbReference type="EMBL" id="KAE8732508.1"/>
    </source>
</evidence>
<accession>A0A6A3CYP5</accession>
<feature type="compositionally biased region" description="Basic and acidic residues" evidence="1">
    <location>
        <begin position="386"/>
        <end position="395"/>
    </location>
</feature>
<feature type="region of interest" description="Disordered" evidence="1">
    <location>
        <begin position="232"/>
        <end position="259"/>
    </location>
</feature>
<proteinExistence type="predicted"/>
<dbReference type="Proteomes" id="UP000436088">
    <property type="component" value="Unassembled WGS sequence"/>
</dbReference>
<sequence length="460" mass="50949">MSAPQTLGGPSRCGRVLGQSLDKIIKSAAWIKHSYIVSSCKFALEKLDTLSDTALPDPSSPLLGLSTSDANLVLSPILVALDFNHAEPALDSVFNLFSLGVVRGEIVSNLPNSVLYKIVESVCEVGGICKESVELTVLRVLLSAVRCPCVLICSKSVLALIVIIVFARAEEDSMDVSMKIVPVSELSEFTDKNLNEGSSIFYCQNLIREVITASEGVSNSKFSLVTELQNGESKVSNGEEEDEVGEEDMKEGVESSSGGEISKIREDGFYVFKNLCKLSLKFSSQGNPNDEILLRGKTVSLELLDVIMGDAAADTVAADLRRSTPVYMLPRRQPRVSRILKPNRPRSKPLLGSPANKKGQRARERKQATENNKGKQVTQQPLKHQNNQEKTERYLPRKPRHYRSSYEPPRVRKKPSKTEVRLAAAQGYRPVTGFPPMREAREKRESFKLSQLERESEREK</sequence>
<name>A0A6A3CYP5_HIBSY</name>